<evidence type="ECO:0000313" key="4">
    <source>
        <dbReference type="EMBL" id="SAL60691.1"/>
    </source>
</evidence>
<dbReference type="CDD" id="cd13625">
    <property type="entry name" value="PBP2_AA_binding_like_1"/>
    <property type="match status" value="1"/>
</dbReference>
<dbReference type="Pfam" id="PF00497">
    <property type="entry name" value="SBP_bac_3"/>
    <property type="match status" value="1"/>
</dbReference>
<dbReference type="RefSeq" id="WP_053569997.1">
    <property type="nucleotide sequence ID" value="NZ_FCNY02000016.1"/>
</dbReference>
<keyword evidence="1 2" id="KW-0732">Signal</keyword>
<dbReference type="Gene3D" id="3.40.190.10">
    <property type="entry name" value="Periplasmic binding protein-like II"/>
    <property type="match status" value="2"/>
</dbReference>
<sequence>MSACLTRRDAGQSKQRTAVTLLRSCALMLVATFGLSQAAHAAGAEDIKARGYLSVATEDDYNPFEFVENGKNTGYDNDLLALMRKKLGVDVKQQVMPWSGILPGVTTGKYDMALSAVLVTEERKKIFDFASPTCEAFTVYATKKGSPIKTTDDLVGKVVGAETGSAMLTDLKAFNEELKKKHGGNGLKQIVEYQSYPEAYQDLGLGRVDAVANTQISLNSLVKTRPDVFVVGQAIGKPTYIAWAVKKGNADVLRMVDAALLELRKSGEMYQLQQKWLGASYKDMPQSVN</sequence>
<dbReference type="EMBL" id="FCNY02000016">
    <property type="protein sequence ID" value="SAL60691.1"/>
    <property type="molecule type" value="Genomic_DNA"/>
</dbReference>
<dbReference type="SMART" id="SM00062">
    <property type="entry name" value="PBPb"/>
    <property type="match status" value="1"/>
</dbReference>
<dbReference type="Proteomes" id="UP000054740">
    <property type="component" value="Unassembled WGS sequence"/>
</dbReference>
<evidence type="ECO:0000256" key="2">
    <source>
        <dbReference type="SAM" id="SignalP"/>
    </source>
</evidence>
<feature type="chain" id="PRO_5011119761" evidence="2">
    <location>
        <begin position="42"/>
        <end position="289"/>
    </location>
</feature>
<dbReference type="AlphaFoldDB" id="A0A158IXB2"/>
<name>A0A158IXB2_CABCO</name>
<gene>
    <name evidence="4" type="ORF">AWB70_05485</name>
</gene>
<accession>A0A158IXB2</accession>
<dbReference type="SUPFAM" id="SSF53850">
    <property type="entry name" value="Periplasmic binding protein-like II"/>
    <property type="match status" value="1"/>
</dbReference>
<dbReference type="PANTHER" id="PTHR35936:SF17">
    <property type="entry name" value="ARGININE-BINDING EXTRACELLULAR PROTEIN ARTP"/>
    <property type="match status" value="1"/>
</dbReference>
<feature type="signal peptide" evidence="2">
    <location>
        <begin position="1"/>
        <end position="41"/>
    </location>
</feature>
<proteinExistence type="predicted"/>
<dbReference type="PANTHER" id="PTHR35936">
    <property type="entry name" value="MEMBRANE-BOUND LYTIC MUREIN TRANSGLYCOSYLASE F"/>
    <property type="match status" value="1"/>
</dbReference>
<dbReference type="InterPro" id="IPR001638">
    <property type="entry name" value="Solute-binding_3/MltF_N"/>
</dbReference>
<evidence type="ECO:0000259" key="3">
    <source>
        <dbReference type="SMART" id="SM00062"/>
    </source>
</evidence>
<organism evidence="4 5">
    <name type="scientific">Caballeronia cordobensis</name>
    <name type="common">Burkholderia cordobensis</name>
    <dbReference type="NCBI Taxonomy" id="1353886"/>
    <lineage>
        <taxon>Bacteria</taxon>
        <taxon>Pseudomonadati</taxon>
        <taxon>Pseudomonadota</taxon>
        <taxon>Betaproteobacteria</taxon>
        <taxon>Burkholderiales</taxon>
        <taxon>Burkholderiaceae</taxon>
        <taxon>Caballeronia</taxon>
    </lineage>
</organism>
<keyword evidence="5" id="KW-1185">Reference proteome</keyword>
<reference evidence="5" key="1">
    <citation type="submission" date="2016-01" db="EMBL/GenBank/DDBJ databases">
        <authorList>
            <person name="Peeters C."/>
        </authorList>
    </citation>
    <scope>NUCLEOTIDE SEQUENCE [LARGE SCALE GENOMIC DNA]</scope>
</reference>
<protein>
    <submittedName>
        <fullName evidence="4">Amino acid ABC transporter substrate-binding protein</fullName>
    </submittedName>
</protein>
<evidence type="ECO:0000313" key="5">
    <source>
        <dbReference type="Proteomes" id="UP000054740"/>
    </source>
</evidence>
<evidence type="ECO:0000256" key="1">
    <source>
        <dbReference type="ARBA" id="ARBA00022729"/>
    </source>
</evidence>
<feature type="domain" description="Solute-binding protein family 3/N-terminal" evidence="3">
    <location>
        <begin position="52"/>
        <end position="280"/>
    </location>
</feature>